<organism evidence="7 8">
    <name type="scientific">Coccomyxa viridis</name>
    <dbReference type="NCBI Taxonomy" id="1274662"/>
    <lineage>
        <taxon>Eukaryota</taxon>
        <taxon>Viridiplantae</taxon>
        <taxon>Chlorophyta</taxon>
        <taxon>core chlorophytes</taxon>
        <taxon>Trebouxiophyceae</taxon>
        <taxon>Trebouxiophyceae incertae sedis</taxon>
        <taxon>Coccomyxaceae</taxon>
        <taxon>Coccomyxa</taxon>
    </lineage>
</organism>
<keyword evidence="4" id="KW-0175">Coiled coil</keyword>
<keyword evidence="8" id="KW-1185">Reference proteome</keyword>
<dbReference type="PANTHER" id="PTHR12363:SF33">
    <property type="entry name" value="IMPORTIN-13"/>
    <property type="match status" value="1"/>
</dbReference>
<gene>
    <name evidence="7" type="ORF">CVIRNUC_000724</name>
</gene>
<evidence type="ECO:0000313" key="7">
    <source>
        <dbReference type="EMBL" id="CAK0736302.1"/>
    </source>
</evidence>
<dbReference type="GO" id="GO:0006606">
    <property type="term" value="P:protein import into nucleus"/>
    <property type="evidence" value="ECO:0007669"/>
    <property type="project" value="TreeGrafter"/>
</dbReference>
<keyword evidence="6" id="KW-0472">Membrane</keyword>
<dbReference type="Proteomes" id="UP001314263">
    <property type="component" value="Unassembled WGS sequence"/>
</dbReference>
<sequence length="704" mass="73827">MLQSRPKDVAALGTRLAQIEEEHDEKVAKLTEALRQLSSDYSRLSASCNLMEGLLQPIEVQDGVIVATSSLQCLVALLKSSQALSISGEQWARSDWVAAAMAGLGRMATLDSAGTDGRLVAGMEPLANLLMTTVLGHVPRYQAILNRRANTHLDLIEDPLELQTQGSKYTGAMATLFSAIGTAYMGDVAAGGPLAVPALQCLLAAAAHPQHATSQESCDAWTTLAHSLLSACTPEGCQAWGGRVAAYGPYLALCVNLLATQRTYPATFQTFSPAAKEDFEAMRDRLLTPLVDLARVILQFHALQLEAARSAPMQPDPAPAQAAQDALLAVTDSHPPPGEVQIMYLFQTLPTVAQVPELQEAACHAIEAYMPWLVQTAQQLPEAEGMLLLQQLLMSLEYIRDSWRSELAFKALVVAADLLSTYLSLVPLSPAAEDNIMEALHHLALQGFTPSAAEVTQGSAVLKGPPAAPTFTVHADASTHSPPATGNPSVPLRPQPSVRAHQTAANTFLPTAEAASAQAHSTPAVAAEDLAFQDALQSGASSAMQSSQVTCTTQEAQLDAQAAFITAAAVDTVSLLRELPGYLDVSLEDILSPAGQAILPLLFAEAPRLTNPAPAVGIFQEPQGQNGGAQPAVSEQQAIQTLAGAVVCVSVAAADTCLSVAGRMARLGDGPAQRFRSSLRLGYWLAGAGAGMAAAGVALFRSSP</sequence>
<protein>
    <submittedName>
        <fullName evidence="7">Uncharacterized protein</fullName>
    </submittedName>
</protein>
<dbReference type="Gene3D" id="1.25.10.10">
    <property type="entry name" value="Leucine-rich Repeat Variant"/>
    <property type="match status" value="1"/>
</dbReference>
<comment type="subcellular location">
    <subcellularLocation>
        <location evidence="1">Nucleus</location>
    </subcellularLocation>
</comment>
<feature type="transmembrane region" description="Helical" evidence="6">
    <location>
        <begin position="681"/>
        <end position="700"/>
    </location>
</feature>
<comment type="caution">
    <text evidence="7">The sequence shown here is derived from an EMBL/GenBank/DDBJ whole genome shotgun (WGS) entry which is preliminary data.</text>
</comment>
<dbReference type="AlphaFoldDB" id="A0AAV1HRW3"/>
<dbReference type="PANTHER" id="PTHR12363">
    <property type="entry name" value="TRANSPORTIN 3 AND IMPORTIN 13"/>
    <property type="match status" value="1"/>
</dbReference>
<reference evidence="7 8" key="1">
    <citation type="submission" date="2023-10" db="EMBL/GenBank/DDBJ databases">
        <authorList>
            <person name="Maclean D."/>
            <person name="Macfadyen A."/>
        </authorList>
    </citation>
    <scope>NUCLEOTIDE SEQUENCE [LARGE SCALE GENOMIC DNA]</scope>
</reference>
<feature type="coiled-coil region" evidence="4">
    <location>
        <begin position="16"/>
        <end position="47"/>
    </location>
</feature>
<dbReference type="InterPro" id="IPR011989">
    <property type="entry name" value="ARM-like"/>
</dbReference>
<evidence type="ECO:0000256" key="2">
    <source>
        <dbReference type="ARBA" id="ARBA00022448"/>
    </source>
</evidence>
<keyword evidence="2" id="KW-0813">Transport</keyword>
<keyword evidence="6" id="KW-0812">Transmembrane</keyword>
<accession>A0AAV1HRW3</accession>
<evidence type="ECO:0000256" key="6">
    <source>
        <dbReference type="SAM" id="Phobius"/>
    </source>
</evidence>
<evidence type="ECO:0000256" key="4">
    <source>
        <dbReference type="SAM" id="Coils"/>
    </source>
</evidence>
<dbReference type="GO" id="GO:0005634">
    <property type="term" value="C:nucleus"/>
    <property type="evidence" value="ECO:0007669"/>
    <property type="project" value="UniProtKB-SubCell"/>
</dbReference>
<evidence type="ECO:0000256" key="5">
    <source>
        <dbReference type="SAM" id="MobiDB-lite"/>
    </source>
</evidence>
<feature type="region of interest" description="Disordered" evidence="5">
    <location>
        <begin position="467"/>
        <end position="490"/>
    </location>
</feature>
<keyword evidence="6" id="KW-1133">Transmembrane helix</keyword>
<dbReference type="InterPro" id="IPR051345">
    <property type="entry name" value="Importin_beta-like_NTR"/>
</dbReference>
<name>A0AAV1HRW3_9CHLO</name>
<evidence type="ECO:0000256" key="1">
    <source>
        <dbReference type="ARBA" id="ARBA00004123"/>
    </source>
</evidence>
<dbReference type="EMBL" id="CAUYUE010000001">
    <property type="protein sequence ID" value="CAK0736302.1"/>
    <property type="molecule type" value="Genomic_DNA"/>
</dbReference>
<feature type="compositionally biased region" description="Polar residues" evidence="5">
    <location>
        <begin position="478"/>
        <end position="488"/>
    </location>
</feature>
<dbReference type="GO" id="GO:0005737">
    <property type="term" value="C:cytoplasm"/>
    <property type="evidence" value="ECO:0007669"/>
    <property type="project" value="TreeGrafter"/>
</dbReference>
<keyword evidence="3" id="KW-0539">Nucleus</keyword>
<evidence type="ECO:0000256" key="3">
    <source>
        <dbReference type="ARBA" id="ARBA00023242"/>
    </source>
</evidence>
<proteinExistence type="predicted"/>
<evidence type="ECO:0000313" key="8">
    <source>
        <dbReference type="Proteomes" id="UP001314263"/>
    </source>
</evidence>